<evidence type="ECO:0000313" key="9">
    <source>
        <dbReference type="EMBL" id="KAL0385117.1"/>
    </source>
</evidence>
<dbReference type="InterPro" id="IPR036291">
    <property type="entry name" value="NAD(P)-bd_dom_sf"/>
</dbReference>
<proteinExistence type="inferred from homology"/>
<dbReference type="InterPro" id="IPR002347">
    <property type="entry name" value="SDR_fam"/>
</dbReference>
<protein>
    <submittedName>
        <fullName evidence="9">Short-chain dehydrogenase, chloroplastic</fullName>
    </submittedName>
</protein>
<dbReference type="Pfam" id="PF00931">
    <property type="entry name" value="NB-ARC"/>
    <property type="match status" value="1"/>
</dbReference>
<evidence type="ECO:0000259" key="8">
    <source>
        <dbReference type="Pfam" id="PF00931"/>
    </source>
</evidence>
<dbReference type="PANTHER" id="PTHR24320">
    <property type="entry name" value="RETINOL DEHYDROGENASE"/>
    <property type="match status" value="1"/>
</dbReference>
<comment type="similarity">
    <text evidence="2">Belongs to the disease resistance NB-LRR family.</text>
</comment>
<evidence type="ECO:0000256" key="2">
    <source>
        <dbReference type="ARBA" id="ARBA00008894"/>
    </source>
</evidence>
<evidence type="ECO:0000256" key="3">
    <source>
        <dbReference type="ARBA" id="ARBA00022614"/>
    </source>
</evidence>
<dbReference type="PANTHER" id="PTHR24320:SF198">
    <property type="entry name" value="NAD(P)-BINDING ROSSMANN-FOLD SUPERFAMILY PROTEIN"/>
    <property type="match status" value="1"/>
</dbReference>
<dbReference type="InterPro" id="IPR027417">
    <property type="entry name" value="P-loop_NTPase"/>
</dbReference>
<dbReference type="EMBL" id="JACGWJ010000012">
    <property type="protein sequence ID" value="KAL0385117.1"/>
    <property type="molecule type" value="Genomic_DNA"/>
</dbReference>
<dbReference type="GO" id="GO:0005524">
    <property type="term" value="F:ATP binding"/>
    <property type="evidence" value="ECO:0007669"/>
    <property type="project" value="UniProtKB-KW"/>
</dbReference>
<evidence type="ECO:0000256" key="7">
    <source>
        <dbReference type="ARBA" id="ARBA00023002"/>
    </source>
</evidence>
<comment type="caution">
    <text evidence="9">The sequence shown here is derived from an EMBL/GenBank/DDBJ whole genome shotgun (WGS) entry which is preliminary data.</text>
</comment>
<sequence>MKATLKYLTGSEGPSGYGSNTTAHQVAQHCFCSNIIPNSHLTAIITGATSGIGEETARVLSKNGVRVVIPARDLRKAKELKERIQRESPEAEIIALEMDLSSFASIQRFCSDFLSLGLPLHILINNAGKYSHKLEFSEDKIELTFATNYLGHFLLTEMLVEKMVETAAESGREGRIVNVTSVIHSWVKRKNFCFSKLLNPKSYNGTYAYAHSKLANILHAKELAAQLKGAATTCYVALSSQIAGVSGNYFADSPSQFFLSVLPPYPEIIQLAYEQVESLQEVFTLEDGSNEWLKGVEEEIREAAFRLEDVIESAHVSLSQSHTLSADEMGYLAMEVKKEIDLLTEMMEKIEQLLYAILLEPEEYEEAIEKIIPSRTDHFVATNSKMFGLDSDLIRLKGLLTSGSCRRQIVSILGMAGIGKTTLAKEVYGDPDIFSHFECRAFVSVGQEYRWREIWLRILAQINCAISDELYEKDDKELCEFVRSAFEGKLYLIVFDDVWRRDARKKLTSILPDEQNGSRTLLTTRIEAAAFPPYACHKMRFLTERDSWDLLCEKVFGEEHSFPPQLEEAGKKIAKKCEGLPLAIIAIAKHLSKAEKTPEYWSYVAEKEISNIIGADAEMSKALYLSYNRLPNHFKVCFVYMGVFPHDYEIPTSKLINLWCAEGICSRKNAQMVKRSSHEKSGVPCVQ</sequence>
<dbReference type="SUPFAM" id="SSF51735">
    <property type="entry name" value="NAD(P)-binding Rossmann-fold domains"/>
    <property type="match status" value="1"/>
</dbReference>
<name>A0AAW2RZ11_SESRA</name>
<evidence type="ECO:0000256" key="1">
    <source>
        <dbReference type="ARBA" id="ARBA00006484"/>
    </source>
</evidence>
<dbReference type="Gene3D" id="1.10.8.430">
    <property type="entry name" value="Helical domain of apoptotic protease-activating factors"/>
    <property type="match status" value="1"/>
</dbReference>
<comment type="similarity">
    <text evidence="1">Belongs to the short-chain dehydrogenases/reductases (SDR) family.</text>
</comment>
<accession>A0AAW2RZ11</accession>
<dbReference type="AlphaFoldDB" id="A0AAW2RZ11"/>
<keyword evidence="5" id="KW-0611">Plant defense</keyword>
<dbReference type="Gene3D" id="1.20.5.4130">
    <property type="match status" value="1"/>
</dbReference>
<keyword evidence="7" id="KW-0560">Oxidoreductase</keyword>
<evidence type="ECO:0000256" key="5">
    <source>
        <dbReference type="ARBA" id="ARBA00022821"/>
    </source>
</evidence>
<reference evidence="9" key="2">
    <citation type="journal article" date="2024" name="Plant">
        <title>Genomic evolution and insights into agronomic trait innovations of Sesamum species.</title>
        <authorList>
            <person name="Miao H."/>
            <person name="Wang L."/>
            <person name="Qu L."/>
            <person name="Liu H."/>
            <person name="Sun Y."/>
            <person name="Le M."/>
            <person name="Wang Q."/>
            <person name="Wei S."/>
            <person name="Zheng Y."/>
            <person name="Lin W."/>
            <person name="Duan Y."/>
            <person name="Cao H."/>
            <person name="Xiong S."/>
            <person name="Wang X."/>
            <person name="Wei L."/>
            <person name="Li C."/>
            <person name="Ma Q."/>
            <person name="Ju M."/>
            <person name="Zhao R."/>
            <person name="Li G."/>
            <person name="Mu C."/>
            <person name="Tian Q."/>
            <person name="Mei H."/>
            <person name="Zhang T."/>
            <person name="Gao T."/>
            <person name="Zhang H."/>
        </authorList>
    </citation>
    <scope>NUCLEOTIDE SEQUENCE</scope>
    <source>
        <strain evidence="9">G02</strain>
    </source>
</reference>
<keyword evidence="6" id="KW-0067">ATP-binding</keyword>
<organism evidence="9">
    <name type="scientific">Sesamum radiatum</name>
    <name type="common">Black benniseed</name>
    <dbReference type="NCBI Taxonomy" id="300843"/>
    <lineage>
        <taxon>Eukaryota</taxon>
        <taxon>Viridiplantae</taxon>
        <taxon>Streptophyta</taxon>
        <taxon>Embryophyta</taxon>
        <taxon>Tracheophyta</taxon>
        <taxon>Spermatophyta</taxon>
        <taxon>Magnoliopsida</taxon>
        <taxon>eudicotyledons</taxon>
        <taxon>Gunneridae</taxon>
        <taxon>Pentapetalae</taxon>
        <taxon>asterids</taxon>
        <taxon>lamiids</taxon>
        <taxon>Lamiales</taxon>
        <taxon>Pedaliaceae</taxon>
        <taxon>Sesamum</taxon>
    </lineage>
</organism>
<dbReference type="GO" id="GO:0043531">
    <property type="term" value="F:ADP binding"/>
    <property type="evidence" value="ECO:0007669"/>
    <property type="project" value="InterPro"/>
</dbReference>
<dbReference type="Pfam" id="PF00106">
    <property type="entry name" value="adh_short"/>
    <property type="match status" value="1"/>
</dbReference>
<dbReference type="InterPro" id="IPR042197">
    <property type="entry name" value="Apaf_helical"/>
</dbReference>
<dbReference type="GO" id="GO:0016491">
    <property type="term" value="F:oxidoreductase activity"/>
    <property type="evidence" value="ECO:0007669"/>
    <property type="project" value="UniProtKB-KW"/>
</dbReference>
<dbReference type="PRINTS" id="PR00364">
    <property type="entry name" value="DISEASERSIST"/>
</dbReference>
<keyword evidence="4" id="KW-0547">Nucleotide-binding</keyword>
<feature type="domain" description="NB-ARC" evidence="8">
    <location>
        <begin position="395"/>
        <end position="559"/>
    </location>
</feature>
<dbReference type="Gene3D" id="3.40.50.300">
    <property type="entry name" value="P-loop containing nucleotide triphosphate hydrolases"/>
    <property type="match status" value="1"/>
</dbReference>
<dbReference type="FunFam" id="3.40.50.300:FF:001091">
    <property type="entry name" value="Probable disease resistance protein At1g61300"/>
    <property type="match status" value="1"/>
</dbReference>
<evidence type="ECO:0000256" key="4">
    <source>
        <dbReference type="ARBA" id="ARBA00022741"/>
    </source>
</evidence>
<keyword evidence="3" id="KW-0433">Leucine-rich repeat</keyword>
<dbReference type="SUPFAM" id="SSF52540">
    <property type="entry name" value="P-loop containing nucleoside triphosphate hydrolases"/>
    <property type="match status" value="1"/>
</dbReference>
<reference evidence="9" key="1">
    <citation type="submission" date="2020-06" db="EMBL/GenBank/DDBJ databases">
        <authorList>
            <person name="Li T."/>
            <person name="Hu X."/>
            <person name="Zhang T."/>
            <person name="Song X."/>
            <person name="Zhang H."/>
            <person name="Dai N."/>
            <person name="Sheng W."/>
            <person name="Hou X."/>
            <person name="Wei L."/>
        </authorList>
    </citation>
    <scope>NUCLEOTIDE SEQUENCE</scope>
    <source>
        <strain evidence="9">G02</strain>
        <tissue evidence="9">Leaf</tissue>
    </source>
</reference>
<evidence type="ECO:0000256" key="6">
    <source>
        <dbReference type="ARBA" id="ARBA00022840"/>
    </source>
</evidence>
<gene>
    <name evidence="9" type="ORF">Sradi_2906000</name>
</gene>
<dbReference type="InterPro" id="IPR002182">
    <property type="entry name" value="NB-ARC"/>
</dbReference>
<dbReference type="GO" id="GO:0006952">
    <property type="term" value="P:defense response"/>
    <property type="evidence" value="ECO:0007669"/>
    <property type="project" value="UniProtKB-KW"/>
</dbReference>
<dbReference type="Gene3D" id="3.40.50.720">
    <property type="entry name" value="NAD(P)-binding Rossmann-like Domain"/>
    <property type="match status" value="1"/>
</dbReference>